<dbReference type="Pfam" id="PF13231">
    <property type="entry name" value="PMT_2"/>
    <property type="match status" value="1"/>
</dbReference>
<evidence type="ECO:0000313" key="11">
    <source>
        <dbReference type="Proteomes" id="UP000321926"/>
    </source>
</evidence>
<keyword evidence="3" id="KW-0328">Glycosyltransferase</keyword>
<feature type="domain" description="Glycosyltransferase RgtA/B/C/D-like" evidence="9">
    <location>
        <begin position="73"/>
        <end position="203"/>
    </location>
</feature>
<evidence type="ECO:0000256" key="4">
    <source>
        <dbReference type="ARBA" id="ARBA00022679"/>
    </source>
</evidence>
<keyword evidence="4 10" id="KW-0808">Transferase</keyword>
<dbReference type="EMBL" id="VRTY01000027">
    <property type="protein sequence ID" value="TXK47655.1"/>
    <property type="molecule type" value="Genomic_DNA"/>
</dbReference>
<comment type="caution">
    <text evidence="10">The sequence shown here is derived from an EMBL/GenBank/DDBJ whole genome shotgun (WGS) entry which is preliminary data.</text>
</comment>
<gene>
    <name evidence="10" type="ORF">FVR03_08905</name>
</gene>
<dbReference type="GO" id="GO:0005886">
    <property type="term" value="C:plasma membrane"/>
    <property type="evidence" value="ECO:0007669"/>
    <property type="project" value="UniProtKB-SubCell"/>
</dbReference>
<keyword evidence="7 8" id="KW-0472">Membrane</keyword>
<feature type="transmembrane region" description="Helical" evidence="8">
    <location>
        <begin position="280"/>
        <end position="300"/>
    </location>
</feature>
<feature type="transmembrane region" description="Helical" evidence="8">
    <location>
        <begin position="346"/>
        <end position="363"/>
    </location>
</feature>
<feature type="transmembrane region" description="Helical" evidence="8">
    <location>
        <begin position="167"/>
        <end position="197"/>
    </location>
</feature>
<dbReference type="InterPro" id="IPR038731">
    <property type="entry name" value="RgtA/B/C-like"/>
</dbReference>
<feature type="transmembrane region" description="Helical" evidence="8">
    <location>
        <begin position="204"/>
        <end position="223"/>
    </location>
</feature>
<name>A0A5C8KC04_9BACT</name>
<dbReference type="InterPro" id="IPR050297">
    <property type="entry name" value="LipidA_mod_glycosyltrf_83"/>
</dbReference>
<evidence type="ECO:0000256" key="8">
    <source>
        <dbReference type="SAM" id="Phobius"/>
    </source>
</evidence>
<keyword evidence="11" id="KW-1185">Reference proteome</keyword>
<dbReference type="OrthoDB" id="844784at2"/>
<comment type="subcellular location">
    <subcellularLocation>
        <location evidence="1">Cell membrane</location>
        <topology evidence="1">Multi-pass membrane protein</topology>
    </subcellularLocation>
</comment>
<dbReference type="PANTHER" id="PTHR33908">
    <property type="entry name" value="MANNOSYLTRANSFERASE YKCB-RELATED"/>
    <property type="match status" value="1"/>
</dbReference>
<protein>
    <submittedName>
        <fullName evidence="10">Glycosyltransferase family 39 protein</fullName>
    </submittedName>
</protein>
<evidence type="ECO:0000256" key="2">
    <source>
        <dbReference type="ARBA" id="ARBA00022475"/>
    </source>
</evidence>
<feature type="transmembrane region" description="Helical" evidence="8">
    <location>
        <begin position="306"/>
        <end position="326"/>
    </location>
</feature>
<dbReference type="AlphaFoldDB" id="A0A5C8KC04"/>
<accession>A0A5C8KC04</accession>
<dbReference type="RefSeq" id="WP_147921398.1">
    <property type="nucleotide sequence ID" value="NZ_VRTY01000027.1"/>
</dbReference>
<evidence type="ECO:0000256" key="7">
    <source>
        <dbReference type="ARBA" id="ARBA00023136"/>
    </source>
</evidence>
<dbReference type="GO" id="GO:0009103">
    <property type="term" value="P:lipopolysaccharide biosynthetic process"/>
    <property type="evidence" value="ECO:0007669"/>
    <property type="project" value="UniProtKB-ARBA"/>
</dbReference>
<evidence type="ECO:0000259" key="9">
    <source>
        <dbReference type="Pfam" id="PF13231"/>
    </source>
</evidence>
<evidence type="ECO:0000256" key="3">
    <source>
        <dbReference type="ARBA" id="ARBA00022676"/>
    </source>
</evidence>
<reference evidence="10 11" key="1">
    <citation type="submission" date="2019-08" db="EMBL/GenBank/DDBJ databases">
        <authorList>
            <person name="Shi S."/>
        </authorList>
    </citation>
    <scope>NUCLEOTIDE SEQUENCE [LARGE SCALE GENOMIC DNA]</scope>
    <source>
        <strain evidence="10 11">GY10130</strain>
    </source>
</reference>
<feature type="transmembrane region" description="Helical" evidence="8">
    <location>
        <begin position="243"/>
        <end position="268"/>
    </location>
</feature>
<feature type="transmembrane region" description="Helical" evidence="8">
    <location>
        <begin position="122"/>
        <end position="147"/>
    </location>
</feature>
<keyword evidence="6 8" id="KW-1133">Transmembrane helix</keyword>
<feature type="transmembrane region" description="Helical" evidence="8">
    <location>
        <begin position="395"/>
        <end position="415"/>
    </location>
</feature>
<organism evidence="10 11">
    <name type="scientific">Pontibacter qinzhouensis</name>
    <dbReference type="NCBI Taxonomy" id="2603253"/>
    <lineage>
        <taxon>Bacteria</taxon>
        <taxon>Pseudomonadati</taxon>
        <taxon>Bacteroidota</taxon>
        <taxon>Cytophagia</taxon>
        <taxon>Cytophagales</taxon>
        <taxon>Hymenobacteraceae</taxon>
        <taxon>Pontibacter</taxon>
    </lineage>
</organism>
<keyword evidence="2" id="KW-1003">Cell membrane</keyword>
<feature type="transmembrane region" description="Helical" evidence="8">
    <location>
        <begin position="97"/>
        <end position="115"/>
    </location>
</feature>
<dbReference type="PANTHER" id="PTHR33908:SF11">
    <property type="entry name" value="MEMBRANE PROTEIN"/>
    <property type="match status" value="1"/>
</dbReference>
<dbReference type="GO" id="GO:0016763">
    <property type="term" value="F:pentosyltransferase activity"/>
    <property type="evidence" value="ECO:0007669"/>
    <property type="project" value="TreeGrafter"/>
</dbReference>
<evidence type="ECO:0000313" key="10">
    <source>
        <dbReference type="EMBL" id="TXK47655.1"/>
    </source>
</evidence>
<sequence length="539" mass="60519">MSSNSLGAGAVSDRAVLCLLWLLATGLNLNKAFHIDDTFHLEAAQWIAQHPLQPMSGYINWGGASEQMSQFNQPPLYFYAVACVGELFGYSEVPLHLFQSIFTFLCIFFFYRIAVVLHEKQALLLTCFFVLNPAFLVNQNLMVDIPLLSLQLLCMYMLLTSEQRPHWVSYSLAGVFLSIALLIKYTTLPLLVLLLVVPLLRRQYAMLLPVLIPIGVLVGWSVINVAEFGAVHILNRPANTLSFYLILRMAALFTICLGALVPYFVVLVPFLTNTPKLNPNFLTVVAIAGFFLLALATYFGLLPVKLANWLLLLVAVANGIIGIIIVCKETFRCYLQNFKLASDTTIMLLWLLGMAGFLILFAPFMATRHVLLCLPPILLLSGKALYYLPDLTKKLALLCAFTVSMLLGISDWVFADAFRKQAFAIKESLPRQVRVFTVGNWGWQWYSRKAGMIPYNEKESEPKVGDYMVIPQHIAQQDVAEQIRLVKQRTITVNSHALTFFSNAPHASLYTSYEQKNPWTFSKETVASFDVYRVAAVAE</sequence>
<keyword evidence="5 8" id="KW-0812">Transmembrane</keyword>
<proteinExistence type="predicted"/>
<feature type="transmembrane region" description="Helical" evidence="8">
    <location>
        <begin position="369"/>
        <end position="388"/>
    </location>
</feature>
<dbReference type="Proteomes" id="UP000321926">
    <property type="component" value="Unassembled WGS sequence"/>
</dbReference>
<evidence type="ECO:0000256" key="5">
    <source>
        <dbReference type="ARBA" id="ARBA00022692"/>
    </source>
</evidence>
<evidence type="ECO:0000256" key="6">
    <source>
        <dbReference type="ARBA" id="ARBA00022989"/>
    </source>
</evidence>
<evidence type="ECO:0000256" key="1">
    <source>
        <dbReference type="ARBA" id="ARBA00004651"/>
    </source>
</evidence>